<evidence type="ECO:0000256" key="6">
    <source>
        <dbReference type="ARBA" id="ARBA00022989"/>
    </source>
</evidence>
<organism evidence="10">
    <name type="scientific">uncultured Coleofasciculus sp</name>
    <dbReference type="NCBI Taxonomy" id="1267456"/>
    <lineage>
        <taxon>Bacteria</taxon>
        <taxon>Bacillati</taxon>
        <taxon>Cyanobacteriota</taxon>
        <taxon>Cyanophyceae</taxon>
        <taxon>Coleofasciculales</taxon>
        <taxon>Coleofasciculaceae</taxon>
        <taxon>Coleofasciculus</taxon>
        <taxon>environmental samples</taxon>
    </lineage>
</organism>
<keyword evidence="4 8" id="KW-1003">Cell membrane</keyword>
<dbReference type="InterPro" id="IPR035906">
    <property type="entry name" value="MetI-like_sf"/>
</dbReference>
<dbReference type="SUPFAM" id="SSF161098">
    <property type="entry name" value="MetI-like"/>
    <property type="match status" value="1"/>
</dbReference>
<feature type="domain" description="ABC transmembrane type-1" evidence="9">
    <location>
        <begin position="66"/>
        <end position="269"/>
    </location>
</feature>
<name>A0A6J4H5X8_9CYAN</name>
<dbReference type="GO" id="GO:0005315">
    <property type="term" value="F:phosphate transmembrane transporter activity"/>
    <property type="evidence" value="ECO:0007669"/>
    <property type="project" value="InterPro"/>
</dbReference>
<feature type="transmembrane region" description="Helical" evidence="8">
    <location>
        <begin position="185"/>
        <end position="207"/>
    </location>
</feature>
<keyword evidence="6 8" id="KW-1133">Transmembrane helix</keyword>
<evidence type="ECO:0000256" key="7">
    <source>
        <dbReference type="ARBA" id="ARBA00023136"/>
    </source>
</evidence>
<dbReference type="PROSITE" id="PS50928">
    <property type="entry name" value="ABC_TM1"/>
    <property type="match status" value="1"/>
</dbReference>
<dbReference type="PANTHER" id="PTHR43470:SF3">
    <property type="entry name" value="PHOSPHATE TRANSPORT SYSTEM PERMEASE PROTEIN PSTA-RELATED"/>
    <property type="match status" value="1"/>
</dbReference>
<comment type="similarity">
    <text evidence="2 8">Belongs to the binding-protein-dependent transport system permease family. CysTW subfamily.</text>
</comment>
<evidence type="ECO:0000313" key="10">
    <source>
        <dbReference type="EMBL" id="CAA9214804.1"/>
    </source>
</evidence>
<feature type="transmembrane region" description="Helical" evidence="8">
    <location>
        <begin position="12"/>
        <end position="34"/>
    </location>
</feature>
<keyword evidence="7 8" id="KW-0472">Membrane</keyword>
<evidence type="ECO:0000256" key="3">
    <source>
        <dbReference type="ARBA" id="ARBA00022448"/>
    </source>
</evidence>
<dbReference type="GO" id="GO:0035435">
    <property type="term" value="P:phosphate ion transmembrane transport"/>
    <property type="evidence" value="ECO:0007669"/>
    <property type="project" value="InterPro"/>
</dbReference>
<feature type="transmembrane region" description="Helical" evidence="8">
    <location>
        <begin position="133"/>
        <end position="153"/>
    </location>
</feature>
<feature type="transmembrane region" description="Helical" evidence="8">
    <location>
        <begin position="251"/>
        <end position="273"/>
    </location>
</feature>
<dbReference type="Pfam" id="PF00528">
    <property type="entry name" value="BPD_transp_1"/>
    <property type="match status" value="1"/>
</dbReference>
<evidence type="ECO:0000256" key="2">
    <source>
        <dbReference type="ARBA" id="ARBA00007069"/>
    </source>
</evidence>
<dbReference type="EMBL" id="CADCTM010000040">
    <property type="protein sequence ID" value="CAA9214804.1"/>
    <property type="molecule type" value="Genomic_DNA"/>
</dbReference>
<dbReference type="NCBIfam" id="TIGR00974">
    <property type="entry name" value="3a0107s02c"/>
    <property type="match status" value="1"/>
</dbReference>
<dbReference type="AlphaFoldDB" id="A0A6J4H5X8"/>
<sequence>MTGEISKRSRGSIPTIIVFGVAALVTTVFLWILIDIIGHGAGQISWAFLTTEPENAGRRGGIGPILVSTMLILGVCMAVSVPIGIGTAVLLSEFTSEGWFASLVRRSLDVLAGVPSIVFGLFGNAFFCKTLGLGFSILSGGLTLACMVLPILIRSTEEGFRAVPRQYRLQAAALGFSRTTTLWELLLPAAVPGLMVGLVLGMGRAIAETAALIFTSGYVDRMPESIFDSGRALSIHIFDLSMNVSGGDNNAYASALVLLVMLLLINGIAAWIAEHWLHRRITGL</sequence>
<protein>
    <recommendedName>
        <fullName evidence="8">Phosphate transport system permease protein PstA</fullName>
    </recommendedName>
</protein>
<evidence type="ECO:0000256" key="5">
    <source>
        <dbReference type="ARBA" id="ARBA00022692"/>
    </source>
</evidence>
<gene>
    <name evidence="10" type="ORF">AVDCRST_MAG92-273</name>
</gene>
<comment type="subcellular location">
    <subcellularLocation>
        <location evidence="1 8">Cell membrane</location>
        <topology evidence="1 8">Multi-pass membrane protein</topology>
    </subcellularLocation>
</comment>
<dbReference type="CDD" id="cd06261">
    <property type="entry name" value="TM_PBP2"/>
    <property type="match status" value="1"/>
</dbReference>
<keyword evidence="5 8" id="KW-0812">Transmembrane</keyword>
<dbReference type="InterPro" id="IPR000515">
    <property type="entry name" value="MetI-like"/>
</dbReference>
<dbReference type="InterPro" id="IPR005672">
    <property type="entry name" value="Phosphate_PstA"/>
</dbReference>
<reference evidence="10" key="1">
    <citation type="submission" date="2020-02" db="EMBL/GenBank/DDBJ databases">
        <authorList>
            <person name="Meier V. D."/>
        </authorList>
    </citation>
    <scope>NUCLEOTIDE SEQUENCE</scope>
    <source>
        <strain evidence="10">AVDCRST_MAG92</strain>
    </source>
</reference>
<evidence type="ECO:0000259" key="9">
    <source>
        <dbReference type="PROSITE" id="PS50928"/>
    </source>
</evidence>
<dbReference type="GO" id="GO:0005886">
    <property type="term" value="C:plasma membrane"/>
    <property type="evidence" value="ECO:0007669"/>
    <property type="project" value="UniProtKB-SubCell"/>
</dbReference>
<evidence type="ECO:0000256" key="8">
    <source>
        <dbReference type="RuleBase" id="RU363043"/>
    </source>
</evidence>
<evidence type="ECO:0000256" key="4">
    <source>
        <dbReference type="ARBA" id="ARBA00022475"/>
    </source>
</evidence>
<proteinExistence type="inferred from homology"/>
<accession>A0A6J4H5X8</accession>
<keyword evidence="3" id="KW-0813">Transport</keyword>
<feature type="transmembrane region" description="Helical" evidence="8">
    <location>
        <begin position="65"/>
        <end position="91"/>
    </location>
</feature>
<feature type="transmembrane region" description="Helical" evidence="8">
    <location>
        <begin position="103"/>
        <end position="127"/>
    </location>
</feature>
<evidence type="ECO:0000256" key="1">
    <source>
        <dbReference type="ARBA" id="ARBA00004651"/>
    </source>
</evidence>
<dbReference type="Gene3D" id="1.10.3720.10">
    <property type="entry name" value="MetI-like"/>
    <property type="match status" value="1"/>
</dbReference>
<dbReference type="PANTHER" id="PTHR43470">
    <property type="entry name" value="PHOSPHATE TRANSPORT SYSTEM PERMEASE PROTEIN PSTA-RELATED"/>
    <property type="match status" value="1"/>
</dbReference>